<feature type="region of interest" description="Disordered" evidence="1">
    <location>
        <begin position="137"/>
        <end position="158"/>
    </location>
</feature>
<keyword evidence="3" id="KW-1185">Reference proteome</keyword>
<evidence type="ECO:0000313" key="3">
    <source>
        <dbReference type="Proteomes" id="UP001341281"/>
    </source>
</evidence>
<evidence type="ECO:0000256" key="1">
    <source>
        <dbReference type="SAM" id="MobiDB-lite"/>
    </source>
</evidence>
<organism evidence="2 3">
    <name type="scientific">Paspalum notatum var. saurae</name>
    <dbReference type="NCBI Taxonomy" id="547442"/>
    <lineage>
        <taxon>Eukaryota</taxon>
        <taxon>Viridiplantae</taxon>
        <taxon>Streptophyta</taxon>
        <taxon>Embryophyta</taxon>
        <taxon>Tracheophyta</taxon>
        <taxon>Spermatophyta</taxon>
        <taxon>Magnoliopsida</taxon>
        <taxon>Liliopsida</taxon>
        <taxon>Poales</taxon>
        <taxon>Poaceae</taxon>
        <taxon>PACMAD clade</taxon>
        <taxon>Panicoideae</taxon>
        <taxon>Andropogonodae</taxon>
        <taxon>Paspaleae</taxon>
        <taxon>Paspalinae</taxon>
        <taxon>Paspalum</taxon>
    </lineage>
</organism>
<gene>
    <name evidence="2" type="ORF">U9M48_010555</name>
</gene>
<protein>
    <submittedName>
        <fullName evidence="2">Uncharacterized protein</fullName>
    </submittedName>
</protein>
<dbReference type="AlphaFoldDB" id="A0AAQ3STG8"/>
<dbReference type="Proteomes" id="UP001341281">
    <property type="component" value="Chromosome 02"/>
</dbReference>
<accession>A0AAQ3STG8</accession>
<reference evidence="2 3" key="1">
    <citation type="submission" date="2024-02" db="EMBL/GenBank/DDBJ databases">
        <title>High-quality chromosome-scale genome assembly of Pensacola bahiagrass (Paspalum notatum Flugge var. saurae).</title>
        <authorList>
            <person name="Vega J.M."/>
            <person name="Podio M."/>
            <person name="Orjuela J."/>
            <person name="Siena L.A."/>
            <person name="Pessino S.C."/>
            <person name="Combes M.C."/>
            <person name="Mariac C."/>
            <person name="Albertini E."/>
            <person name="Pupilli F."/>
            <person name="Ortiz J.P.A."/>
            <person name="Leblanc O."/>
        </authorList>
    </citation>
    <scope>NUCLEOTIDE SEQUENCE [LARGE SCALE GENOMIC DNA]</scope>
    <source>
        <strain evidence="2">R1</strain>
        <tissue evidence="2">Leaf</tissue>
    </source>
</reference>
<sequence>MKLIIIVVQCNMLQNVVRHILDYVPLERKTTIPLVLLPILQCLIEVNRTNHFSNTNKLTTRVHLRAKLKRKTRTLGNHWIYPEPLGIQHPASYFHDELERSNLNTREEERGGGHTWWVLVAGEGPVEEDLANCRGAEVLQSGPEQGKGARLPPGSGRRRRWKRQEKFWVGYGGERRWGRWWRWRINPRKGEEEDEARSERGDSRHKTRGQEAAASQEVEGF</sequence>
<feature type="region of interest" description="Disordered" evidence="1">
    <location>
        <begin position="189"/>
        <end position="221"/>
    </location>
</feature>
<name>A0AAQ3STG8_PASNO</name>
<dbReference type="EMBL" id="CP144746">
    <property type="protein sequence ID" value="WVZ60548.1"/>
    <property type="molecule type" value="Genomic_DNA"/>
</dbReference>
<evidence type="ECO:0000313" key="2">
    <source>
        <dbReference type="EMBL" id="WVZ60548.1"/>
    </source>
</evidence>
<proteinExistence type="predicted"/>